<comment type="caution">
    <text evidence="1">The sequence shown here is derived from an EMBL/GenBank/DDBJ whole genome shotgun (WGS) entry which is preliminary data.</text>
</comment>
<reference evidence="1 2" key="2">
    <citation type="journal article" date="2022" name="Mol. Ecol. Resour.">
        <title>The genomes of chicory, endive, great burdock and yacon provide insights into Asteraceae paleo-polyploidization history and plant inulin production.</title>
        <authorList>
            <person name="Fan W."/>
            <person name="Wang S."/>
            <person name="Wang H."/>
            <person name="Wang A."/>
            <person name="Jiang F."/>
            <person name="Liu H."/>
            <person name="Zhao H."/>
            <person name="Xu D."/>
            <person name="Zhang Y."/>
        </authorList>
    </citation>
    <scope>NUCLEOTIDE SEQUENCE [LARGE SCALE GENOMIC DNA]</scope>
    <source>
        <strain evidence="2">cv. Niubang</strain>
    </source>
</reference>
<dbReference type="EMBL" id="CM042062">
    <property type="protein sequence ID" value="KAI3669516.1"/>
    <property type="molecule type" value="Genomic_DNA"/>
</dbReference>
<gene>
    <name evidence="1" type="ORF">L6452_40752</name>
</gene>
<accession>A0ACB8XNN5</accession>
<organism evidence="1 2">
    <name type="scientific">Arctium lappa</name>
    <name type="common">Greater burdock</name>
    <name type="synonym">Lappa major</name>
    <dbReference type="NCBI Taxonomy" id="4217"/>
    <lineage>
        <taxon>Eukaryota</taxon>
        <taxon>Viridiplantae</taxon>
        <taxon>Streptophyta</taxon>
        <taxon>Embryophyta</taxon>
        <taxon>Tracheophyta</taxon>
        <taxon>Spermatophyta</taxon>
        <taxon>Magnoliopsida</taxon>
        <taxon>eudicotyledons</taxon>
        <taxon>Gunneridae</taxon>
        <taxon>Pentapetalae</taxon>
        <taxon>asterids</taxon>
        <taxon>campanulids</taxon>
        <taxon>Asterales</taxon>
        <taxon>Asteraceae</taxon>
        <taxon>Carduoideae</taxon>
        <taxon>Cardueae</taxon>
        <taxon>Arctiinae</taxon>
        <taxon>Arctium</taxon>
    </lineage>
</organism>
<protein>
    <submittedName>
        <fullName evidence="1">Uncharacterized protein</fullName>
    </submittedName>
</protein>
<dbReference type="Proteomes" id="UP001055879">
    <property type="component" value="Linkage Group LG16"/>
</dbReference>
<keyword evidence="2" id="KW-1185">Reference proteome</keyword>
<evidence type="ECO:0000313" key="1">
    <source>
        <dbReference type="EMBL" id="KAI3669516.1"/>
    </source>
</evidence>
<proteinExistence type="predicted"/>
<name>A0ACB8XNN5_ARCLA</name>
<evidence type="ECO:0000313" key="2">
    <source>
        <dbReference type="Proteomes" id="UP001055879"/>
    </source>
</evidence>
<reference evidence="2" key="1">
    <citation type="journal article" date="2022" name="Mol. Ecol. Resour.">
        <title>The genomes of chicory, endive, great burdock and yacon provide insights into Asteraceae palaeo-polyploidization history and plant inulin production.</title>
        <authorList>
            <person name="Fan W."/>
            <person name="Wang S."/>
            <person name="Wang H."/>
            <person name="Wang A."/>
            <person name="Jiang F."/>
            <person name="Liu H."/>
            <person name="Zhao H."/>
            <person name="Xu D."/>
            <person name="Zhang Y."/>
        </authorList>
    </citation>
    <scope>NUCLEOTIDE SEQUENCE [LARGE SCALE GENOMIC DNA]</scope>
    <source>
        <strain evidence="2">cv. Niubang</strain>
    </source>
</reference>
<sequence>MDMGFKLCWQLNADISKFNESREKEMPLIQEVDTKIKEMRQSISALNKHQMSLKSTFRKKKDATKEMDEKISSAEFALVQSAQENVGLRSKIVQSPDNIIIMKFHKDQDRPINIHVSFNILKDIIRMKHNNSKCQYLKKINKGESYRKKGLARDVHGRREGQKAWLWLGTLDIGLVV</sequence>